<dbReference type="PANTHER" id="PTHR39648">
    <property type="entry name" value="6-HYDROXYMETHYL-7,8-DIHYDROPTERIN PYROPHOSPHOKINASE"/>
    <property type="match status" value="1"/>
</dbReference>
<name>A0A1V0N5V4_9ARCH</name>
<dbReference type="AlphaFoldDB" id="A0A1V0N5V4"/>
<dbReference type="InterPro" id="IPR027510">
    <property type="entry name" value="HMPDK_MptE"/>
</dbReference>
<protein>
    <recommendedName>
        <fullName evidence="1">6-hydroxymethyl-7,8-dihydropterin pyrophosphokinase</fullName>
        <shortName evidence="1">HPPK</shortName>
        <ecNumber evidence="1">2.7.6.3</ecNumber>
    </recommendedName>
    <alternativeName>
        <fullName evidence="1">2-amino-4-hydroxy-6-hydroxymethyldihydropteridine pyrophosphokinase</fullName>
    </alternativeName>
    <alternativeName>
        <fullName evidence="1">6-hydroxymethyl-7,8-dihydropterin diphosphokinase</fullName>
        <shortName evidence="1">6-HMPDK</shortName>
    </alternativeName>
    <alternativeName>
        <fullName evidence="1">7,8-dihydro-6-hydroxymethylpterin diphosphokinase</fullName>
    </alternativeName>
    <alternativeName>
        <fullName evidence="1">7,8-dihydro-6-hydroxymethylpterin pyrophosphokinase</fullName>
        <shortName evidence="1">PPPK</shortName>
    </alternativeName>
</protein>
<evidence type="ECO:0000259" key="2">
    <source>
        <dbReference type="Pfam" id="PF01973"/>
    </source>
</evidence>
<organism evidence="3 5">
    <name type="scientific">Ferroplasma acidiphilum</name>
    <dbReference type="NCBI Taxonomy" id="74969"/>
    <lineage>
        <taxon>Archaea</taxon>
        <taxon>Methanobacteriati</taxon>
        <taxon>Thermoplasmatota</taxon>
        <taxon>Thermoplasmata</taxon>
        <taxon>Thermoplasmatales</taxon>
        <taxon>Ferroplasmaceae</taxon>
        <taxon>Ferroplasma</taxon>
    </lineage>
</organism>
<keyword evidence="5" id="KW-1185">Reference proteome</keyword>
<evidence type="ECO:0000313" key="3">
    <source>
        <dbReference type="EMBL" id="ARD85466.1"/>
    </source>
</evidence>
<dbReference type="GO" id="GO:0005524">
    <property type="term" value="F:ATP binding"/>
    <property type="evidence" value="ECO:0007669"/>
    <property type="project" value="UniProtKB-UniRule"/>
</dbReference>
<accession>A0A1V0N5V4</accession>
<dbReference type="GeneID" id="16024887"/>
<dbReference type="EMBL" id="CP015363">
    <property type="protein sequence ID" value="ARD85466.1"/>
    <property type="molecule type" value="Genomic_DNA"/>
</dbReference>
<comment type="similarity">
    <text evidence="1">Belongs to the archaeal 6-HMPDK family.</text>
</comment>
<dbReference type="OrthoDB" id="34207at2157"/>
<dbReference type="Proteomes" id="UP000192050">
    <property type="component" value="Chromosome"/>
</dbReference>
<keyword evidence="1" id="KW-0067">ATP-binding</keyword>
<dbReference type="PANTHER" id="PTHR39648:SF1">
    <property type="entry name" value="6-HYDROXYMETHYL-7,8-DIHYDROPTERIN PYROPHOSPHOKINASE"/>
    <property type="match status" value="1"/>
</dbReference>
<dbReference type="STRING" id="74969.FAD_1622"/>
<comment type="cofactor">
    <cofactor evidence="1">
        <name>Mg(2+)</name>
        <dbReference type="ChEBI" id="CHEBI:18420"/>
    </cofactor>
</comment>
<dbReference type="EMBL" id="JABGBP010000075">
    <property type="protein sequence ID" value="NOL59700.1"/>
    <property type="molecule type" value="Genomic_DNA"/>
</dbReference>
<dbReference type="GO" id="GO:0000287">
    <property type="term" value="F:magnesium ion binding"/>
    <property type="evidence" value="ECO:0007669"/>
    <property type="project" value="UniProtKB-UniRule"/>
</dbReference>
<gene>
    <name evidence="1" type="primary">mptE</name>
    <name evidence="3" type="ORF">FAD_1622</name>
    <name evidence="4" type="ORF">HLB00_02480</name>
</gene>
<dbReference type="GeneID" id="31677111"/>
<dbReference type="InterPro" id="IPR002826">
    <property type="entry name" value="MptE-like"/>
</dbReference>
<dbReference type="KEGG" id="fai:FAD_1622"/>
<proteinExistence type="inferred from homology"/>
<dbReference type="EC" id="2.7.6.3" evidence="1"/>
<keyword evidence="1" id="KW-0547">Nucleotide-binding</keyword>
<dbReference type="RefSeq" id="WP_009886753.1">
    <property type="nucleotide sequence ID" value="NZ_CP015363.1"/>
</dbReference>
<reference evidence="3 5" key="1">
    <citation type="submission" date="2011-10" db="EMBL/GenBank/DDBJ databases">
        <title>Metabolic and evolutionary patterns in the extreme acidophile Ferroplasma acidiphilum.</title>
        <authorList>
            <person name="Golyshina O.V."/>
            <person name="Kozyavkin S.A."/>
            <person name="Tatusov R.L."/>
            <person name="Slesarev A.I."/>
            <person name="Golyshin P.N."/>
        </authorList>
    </citation>
    <scope>NUCLEOTIDE SEQUENCE [LARGE SCALE GENOMIC DNA]</scope>
    <source>
        <strain evidence="3">Berkeley</strain>
        <strain evidence="5">Y</strain>
    </source>
</reference>
<sequence>MNFDQWFQLYLQITDSLGINRKMDYESSMILRKFIHNSDNILDAYRGRNAFIIGNGPNLKNAIKTISGGYVIVADSAIETYSSLYGNPDIIVTDLDGNINSIIDSYNRGSIILVHAHGDNINAIEKYAKYFSNGIATTQYIPMAHLYNYGGFSDGDRSAFLADYLGARHITLLGFDFKNVNIKPYYDNTAIIRKKIKLEWAKYLLGCLSKLRGTSMHYGDVIEI</sequence>
<dbReference type="Pfam" id="PF01973">
    <property type="entry name" value="MptE-like"/>
    <property type="match status" value="1"/>
</dbReference>
<evidence type="ECO:0000313" key="6">
    <source>
        <dbReference type="Proteomes" id="UP000546917"/>
    </source>
</evidence>
<dbReference type="HAMAP" id="MF_02131">
    <property type="entry name" value="HMPDK_arch"/>
    <property type="match status" value="1"/>
</dbReference>
<keyword evidence="1" id="KW-0808">Transferase</keyword>
<dbReference type="GO" id="GO:0003848">
    <property type="term" value="F:2-amino-4-hydroxy-6-hydroxymethyldihydropteridine diphosphokinase activity"/>
    <property type="evidence" value="ECO:0007669"/>
    <property type="project" value="UniProtKB-UniRule"/>
</dbReference>
<evidence type="ECO:0000313" key="5">
    <source>
        <dbReference type="Proteomes" id="UP000192050"/>
    </source>
</evidence>
<evidence type="ECO:0000256" key="1">
    <source>
        <dbReference type="HAMAP-Rule" id="MF_02131"/>
    </source>
</evidence>
<keyword evidence="1" id="KW-0460">Magnesium</keyword>
<comment type="catalytic activity">
    <reaction evidence="1">
        <text>6-hydroxymethyl-7,8-dihydropterin + ATP = (7,8-dihydropterin-6-yl)methyl diphosphate + AMP + H(+)</text>
        <dbReference type="Rhea" id="RHEA:11412"/>
        <dbReference type="ChEBI" id="CHEBI:15378"/>
        <dbReference type="ChEBI" id="CHEBI:30616"/>
        <dbReference type="ChEBI" id="CHEBI:44841"/>
        <dbReference type="ChEBI" id="CHEBI:72950"/>
        <dbReference type="ChEBI" id="CHEBI:456215"/>
        <dbReference type="EC" id="2.7.6.3"/>
    </reaction>
</comment>
<dbReference type="GO" id="GO:0016301">
    <property type="term" value="F:kinase activity"/>
    <property type="evidence" value="ECO:0007669"/>
    <property type="project" value="UniProtKB-KW"/>
</dbReference>
<feature type="domain" description="6-hydroxymethylpterin diphosphokinase MptE-like" evidence="2">
    <location>
        <begin position="36"/>
        <end position="179"/>
    </location>
</feature>
<reference evidence="4 6" key="2">
    <citation type="submission" date="2020-05" db="EMBL/GenBank/DDBJ databases">
        <authorList>
            <person name="Zhang R."/>
        </authorList>
    </citation>
    <scope>NUCLEOTIDE SEQUENCE [LARGE SCALE GENOMIC DNA]</scope>
    <source>
        <strain evidence="4 6">DSM 28986</strain>
    </source>
</reference>
<evidence type="ECO:0000313" key="4">
    <source>
        <dbReference type="EMBL" id="NOL59700.1"/>
    </source>
</evidence>
<comment type="function">
    <text evidence="1">Catalyzes the transfer of diphosphate from ATP to 6-hydroxymethyl-7,8-dihydropterin (6-HMD), leading to 6-hydroxymethyl-7,8-dihydropterin diphosphate (6-HMDP).</text>
</comment>
<keyword evidence="1" id="KW-0418">Kinase</keyword>
<dbReference type="Proteomes" id="UP000546917">
    <property type="component" value="Unassembled WGS sequence"/>
</dbReference>